<gene>
    <name evidence="2" type="ORF">AAME72_04075</name>
</gene>
<dbReference type="Gene3D" id="3.90.1150.10">
    <property type="entry name" value="Aspartate Aminotransferase, domain 1"/>
    <property type="match status" value="1"/>
</dbReference>
<name>A0AAU7GG91_9MICO</name>
<dbReference type="AlphaFoldDB" id="A0AAU7GG91"/>
<organism evidence="2">
    <name type="scientific">Leifsonia sp. NPDC080035</name>
    <dbReference type="NCBI Taxonomy" id="3143936"/>
    <lineage>
        <taxon>Bacteria</taxon>
        <taxon>Bacillati</taxon>
        <taxon>Actinomycetota</taxon>
        <taxon>Actinomycetes</taxon>
        <taxon>Micrococcales</taxon>
        <taxon>Microbacteriaceae</taxon>
        <taxon>Leifsonia</taxon>
    </lineage>
</organism>
<dbReference type="RefSeq" id="WP_348788958.1">
    <property type="nucleotide sequence ID" value="NZ_CP157390.1"/>
</dbReference>
<protein>
    <recommendedName>
        <fullName evidence="3">DegT/DnrJ/EryC1/StrS aminotransferase family protein</fullName>
    </recommendedName>
</protein>
<evidence type="ECO:0000256" key="1">
    <source>
        <dbReference type="SAM" id="MobiDB-lite"/>
    </source>
</evidence>
<sequence length="335" mass="36664">MSDSPAAEPWTRDGSRTIYTQTGRQALALLADRLLPDGPRTLLAPAYLCDSMIQPFVDRGWRLLAYPMTPDLHPDGEEAMSVAASLIGEPFVALVAEYFGRSPDAGFRALIAGLQATGGTVIDDETHRVLDPRDAGADLTIASLRKVLPVATGAYLRSSARPLPEPRLPDEGEDAERWDAMDEKSRNGNGTSGSDRYKSLFAAADERLERADTPRLIGERSRRTLSVLDYTALAERRRSNAAALTSELAPLGVPVLNPPVDESIPSHLVVRVPRAAAVQRRMAARGVFCPIHWPESTLLPRGRPWPSEFLSIPVDHRYDADDMRRAARALQESLA</sequence>
<dbReference type="SUPFAM" id="SSF53383">
    <property type="entry name" value="PLP-dependent transferases"/>
    <property type="match status" value="1"/>
</dbReference>
<evidence type="ECO:0008006" key="3">
    <source>
        <dbReference type="Google" id="ProtNLM"/>
    </source>
</evidence>
<dbReference type="InterPro" id="IPR015424">
    <property type="entry name" value="PyrdxlP-dep_Trfase"/>
</dbReference>
<feature type="compositionally biased region" description="Basic and acidic residues" evidence="1">
    <location>
        <begin position="167"/>
        <end position="186"/>
    </location>
</feature>
<reference evidence="2" key="1">
    <citation type="submission" date="2024-05" db="EMBL/GenBank/DDBJ databases">
        <title>The Natural Products Discovery Center: Release of the First 8490 Sequenced Strains for Exploring Actinobacteria Biosynthetic Diversity.</title>
        <authorList>
            <person name="Kalkreuter E."/>
            <person name="Kautsar S.A."/>
            <person name="Yang D."/>
            <person name="Bader C.D."/>
            <person name="Teijaro C.N."/>
            <person name="Fluegel L."/>
            <person name="Davis C.M."/>
            <person name="Simpson J.R."/>
            <person name="Lauterbach L."/>
            <person name="Steele A.D."/>
            <person name="Gui C."/>
            <person name="Meng S."/>
            <person name="Li G."/>
            <person name="Viehrig K."/>
            <person name="Ye F."/>
            <person name="Su P."/>
            <person name="Kiefer A.F."/>
            <person name="Nichols A."/>
            <person name="Cepeda A.J."/>
            <person name="Yan W."/>
            <person name="Fan B."/>
            <person name="Jiang Y."/>
            <person name="Adhikari A."/>
            <person name="Zheng C.-J."/>
            <person name="Schuster L."/>
            <person name="Cowan T.M."/>
            <person name="Smanski M.J."/>
            <person name="Chevrette M.G."/>
            <person name="de Carvalho L.P.S."/>
            <person name="Shen B."/>
        </authorList>
    </citation>
    <scope>NUCLEOTIDE SEQUENCE</scope>
    <source>
        <strain evidence="2">NPDC080035</strain>
    </source>
</reference>
<proteinExistence type="predicted"/>
<dbReference type="InterPro" id="IPR015422">
    <property type="entry name" value="PyrdxlP-dep_Trfase_small"/>
</dbReference>
<evidence type="ECO:0000313" key="2">
    <source>
        <dbReference type="EMBL" id="XBM49038.1"/>
    </source>
</evidence>
<feature type="region of interest" description="Disordered" evidence="1">
    <location>
        <begin position="160"/>
        <end position="196"/>
    </location>
</feature>
<accession>A0AAU7GG91</accession>
<dbReference type="EMBL" id="CP157390">
    <property type="protein sequence ID" value="XBM49038.1"/>
    <property type="molecule type" value="Genomic_DNA"/>
</dbReference>